<name>A0AAN6UZE2_9PEZI</name>
<dbReference type="Proteomes" id="UP001302676">
    <property type="component" value="Unassembled WGS sequence"/>
</dbReference>
<accession>A0AAN6UZE2</accession>
<dbReference type="GO" id="GO:0046872">
    <property type="term" value="F:metal ion binding"/>
    <property type="evidence" value="ECO:0007669"/>
    <property type="project" value="UniProtKB-KW"/>
</dbReference>
<dbReference type="GO" id="GO:0005737">
    <property type="term" value="C:cytoplasm"/>
    <property type="evidence" value="ECO:0007669"/>
    <property type="project" value="TreeGrafter"/>
</dbReference>
<dbReference type="PANTHER" id="PTHR23422">
    <property type="entry name" value="DIPEPTIDYL PEPTIDASE III-RELATED"/>
    <property type="match status" value="1"/>
</dbReference>
<dbReference type="GeneID" id="87814388"/>
<dbReference type="Pfam" id="PF03571">
    <property type="entry name" value="Peptidase_M49"/>
    <property type="match status" value="1"/>
</dbReference>
<dbReference type="RefSeq" id="XP_062635408.1">
    <property type="nucleotide sequence ID" value="XM_062777775.1"/>
</dbReference>
<organism evidence="3 4">
    <name type="scientific">Dichotomopilus funicola</name>
    <dbReference type="NCBI Taxonomy" id="1934379"/>
    <lineage>
        <taxon>Eukaryota</taxon>
        <taxon>Fungi</taxon>
        <taxon>Dikarya</taxon>
        <taxon>Ascomycota</taxon>
        <taxon>Pezizomycotina</taxon>
        <taxon>Sordariomycetes</taxon>
        <taxon>Sordariomycetidae</taxon>
        <taxon>Sordariales</taxon>
        <taxon>Chaetomiaceae</taxon>
        <taxon>Dichotomopilus</taxon>
    </lineage>
</organism>
<reference evidence="3" key="2">
    <citation type="submission" date="2023-05" db="EMBL/GenBank/DDBJ databases">
        <authorList>
            <consortium name="Lawrence Berkeley National Laboratory"/>
            <person name="Steindorff A."/>
            <person name="Hensen N."/>
            <person name="Bonometti L."/>
            <person name="Westerberg I."/>
            <person name="Brannstrom I.O."/>
            <person name="Guillou S."/>
            <person name="Cros-Aarteil S."/>
            <person name="Calhoun S."/>
            <person name="Haridas S."/>
            <person name="Kuo A."/>
            <person name="Mondo S."/>
            <person name="Pangilinan J."/>
            <person name="Riley R."/>
            <person name="Labutti K."/>
            <person name="Andreopoulos B."/>
            <person name="Lipzen A."/>
            <person name="Chen C."/>
            <person name="Yanf M."/>
            <person name="Daum C."/>
            <person name="Ng V."/>
            <person name="Clum A."/>
            <person name="Ohm R."/>
            <person name="Martin F."/>
            <person name="Silar P."/>
            <person name="Natvig D."/>
            <person name="Lalanne C."/>
            <person name="Gautier V."/>
            <person name="Ament-Velasquez S.L."/>
            <person name="Kruys A."/>
            <person name="Hutchinson M.I."/>
            <person name="Powell A.J."/>
            <person name="Barry K."/>
            <person name="Miller A.N."/>
            <person name="Grigoriev I.V."/>
            <person name="Debuchy R."/>
            <person name="Gladieux P."/>
            <person name="Thoren M.H."/>
            <person name="Johannesson H."/>
        </authorList>
    </citation>
    <scope>NUCLEOTIDE SEQUENCE</scope>
    <source>
        <strain evidence="3">CBS 141.50</strain>
    </source>
</reference>
<dbReference type="InterPro" id="IPR039461">
    <property type="entry name" value="Peptidase_M49"/>
</dbReference>
<dbReference type="AlphaFoldDB" id="A0AAN6UZE2"/>
<evidence type="ECO:0000313" key="3">
    <source>
        <dbReference type="EMBL" id="KAK4142037.1"/>
    </source>
</evidence>
<dbReference type="Gene3D" id="3.30.540.30">
    <property type="match status" value="1"/>
</dbReference>
<evidence type="ECO:0000256" key="2">
    <source>
        <dbReference type="ARBA" id="ARBA00022801"/>
    </source>
</evidence>
<comment type="caution">
    <text evidence="3">The sequence shown here is derived from an EMBL/GenBank/DDBJ whole genome shotgun (WGS) entry which is preliminary data.</text>
</comment>
<keyword evidence="1" id="KW-0479">Metal-binding</keyword>
<evidence type="ECO:0000256" key="1">
    <source>
        <dbReference type="ARBA" id="ARBA00022723"/>
    </source>
</evidence>
<gene>
    <name evidence="3" type="ORF">C8A04DRAFT_13603</name>
</gene>
<evidence type="ECO:0000313" key="4">
    <source>
        <dbReference type="Proteomes" id="UP001302676"/>
    </source>
</evidence>
<dbReference type="PANTHER" id="PTHR23422:SF11">
    <property type="entry name" value="DIPEPTIDYL PEPTIDASE 3"/>
    <property type="match status" value="1"/>
</dbReference>
<proteinExistence type="predicted"/>
<dbReference type="EMBL" id="MU853603">
    <property type="protein sequence ID" value="KAK4142037.1"/>
    <property type="molecule type" value="Genomic_DNA"/>
</dbReference>
<protein>
    <submittedName>
        <fullName evidence="3">Peptidase family M49-domain-containing protein</fullName>
    </submittedName>
</protein>
<dbReference type="GO" id="GO:0008239">
    <property type="term" value="F:dipeptidyl-peptidase activity"/>
    <property type="evidence" value="ECO:0007669"/>
    <property type="project" value="TreeGrafter"/>
</dbReference>
<sequence>MGRSETRQSFIAKSCFPTGLPWASSENDGKGPFEASLFQAPDFTIVHALACCASVVWDGVNLPNYSDIRETCGLKNIQFWNRMAIRVESHPLSRHVHPSEAKPLKASTQMVNFVTASIHELIGHGSGKLLSETAPNVYNFNKDRPPTNPLTGQAVESWYKPGQTWTSVFGKLAITVEECRANLISYYLADEKEVLRLFVLEDEASIPDCQCNTSPSCSNSSPRYPLILNVSHPLCVPDDRDQGHRRPRLV</sequence>
<reference evidence="3" key="1">
    <citation type="journal article" date="2023" name="Mol. Phylogenet. Evol.">
        <title>Genome-scale phylogeny and comparative genomics of the fungal order Sordariales.</title>
        <authorList>
            <person name="Hensen N."/>
            <person name="Bonometti L."/>
            <person name="Westerberg I."/>
            <person name="Brannstrom I.O."/>
            <person name="Guillou S."/>
            <person name="Cros-Aarteil S."/>
            <person name="Calhoun S."/>
            <person name="Haridas S."/>
            <person name="Kuo A."/>
            <person name="Mondo S."/>
            <person name="Pangilinan J."/>
            <person name="Riley R."/>
            <person name="LaButti K."/>
            <person name="Andreopoulos B."/>
            <person name="Lipzen A."/>
            <person name="Chen C."/>
            <person name="Yan M."/>
            <person name="Daum C."/>
            <person name="Ng V."/>
            <person name="Clum A."/>
            <person name="Steindorff A."/>
            <person name="Ohm R.A."/>
            <person name="Martin F."/>
            <person name="Silar P."/>
            <person name="Natvig D.O."/>
            <person name="Lalanne C."/>
            <person name="Gautier V."/>
            <person name="Ament-Velasquez S.L."/>
            <person name="Kruys A."/>
            <person name="Hutchinson M.I."/>
            <person name="Powell A.J."/>
            <person name="Barry K."/>
            <person name="Miller A.N."/>
            <person name="Grigoriev I.V."/>
            <person name="Debuchy R."/>
            <person name="Gladieux P."/>
            <person name="Hiltunen Thoren M."/>
            <person name="Johannesson H."/>
        </authorList>
    </citation>
    <scope>NUCLEOTIDE SEQUENCE</scope>
    <source>
        <strain evidence="3">CBS 141.50</strain>
    </source>
</reference>
<keyword evidence="2" id="KW-0378">Hydrolase</keyword>
<keyword evidence="4" id="KW-1185">Reference proteome</keyword>